<evidence type="ECO:0000256" key="2">
    <source>
        <dbReference type="PIRSR" id="PIRSR620019-1"/>
    </source>
</evidence>
<feature type="domain" description="PglD N-terminal" evidence="4">
    <location>
        <begin position="2"/>
        <end position="76"/>
    </location>
</feature>
<dbReference type="InterPro" id="IPR020019">
    <property type="entry name" value="AcTrfase_PglD-like"/>
</dbReference>
<dbReference type="SUPFAM" id="SSF51161">
    <property type="entry name" value="Trimeric LpxA-like enzymes"/>
    <property type="match status" value="1"/>
</dbReference>
<dbReference type="Pfam" id="PF00132">
    <property type="entry name" value="Hexapep"/>
    <property type="match status" value="1"/>
</dbReference>
<dbReference type="Proteomes" id="UP000282211">
    <property type="component" value="Unassembled WGS sequence"/>
</dbReference>
<protein>
    <submittedName>
        <fullName evidence="5">Sugar O-acyltransferase (Sialic acid O-acetyltransferase NeuD family)</fullName>
    </submittedName>
</protein>
<keyword evidence="5" id="KW-0808">Transferase</keyword>
<dbReference type="Gene3D" id="3.40.50.20">
    <property type="match status" value="1"/>
</dbReference>
<dbReference type="InParanoid" id="A0A420WMJ7"/>
<dbReference type="EMBL" id="RBII01000001">
    <property type="protein sequence ID" value="RKQ72209.1"/>
    <property type="molecule type" value="Genomic_DNA"/>
</dbReference>
<evidence type="ECO:0000256" key="1">
    <source>
        <dbReference type="ARBA" id="ARBA00007274"/>
    </source>
</evidence>
<name>A0A420WMJ7_9PROT</name>
<keyword evidence="6" id="KW-1185">Reference proteome</keyword>
<dbReference type="GO" id="GO:0016746">
    <property type="term" value="F:acyltransferase activity"/>
    <property type="evidence" value="ECO:0007669"/>
    <property type="project" value="UniProtKB-KW"/>
</dbReference>
<comment type="caution">
    <text evidence="5">The sequence shown here is derived from an EMBL/GenBank/DDBJ whole genome shotgun (WGS) entry which is preliminary data.</text>
</comment>
<keyword evidence="5" id="KW-0012">Acyltransferase</keyword>
<dbReference type="PANTHER" id="PTHR43300:SF7">
    <property type="entry name" value="UDP-N-ACETYLBACILLOSAMINE N-ACETYLTRANSFERASE"/>
    <property type="match status" value="1"/>
</dbReference>
<gene>
    <name evidence="5" type="ORF">DES40_1548</name>
</gene>
<accession>A0A420WMJ7</accession>
<feature type="active site" description="Proton acceptor" evidence="2">
    <location>
        <position position="134"/>
    </location>
</feature>
<evidence type="ECO:0000259" key="4">
    <source>
        <dbReference type="Pfam" id="PF17836"/>
    </source>
</evidence>
<dbReference type="InterPro" id="IPR011004">
    <property type="entry name" value="Trimer_LpxA-like_sf"/>
</dbReference>
<dbReference type="PANTHER" id="PTHR43300">
    <property type="entry name" value="ACETYLTRANSFERASE"/>
    <property type="match status" value="1"/>
</dbReference>
<sequence>MKIAIFGSSGFAREVADLCHDIGYTDMVLVDGSNDADTVAGLKVLDDSHISTLASSGYDFVIAIGSPQIRRKIASQYPDLNFPNLIHPTVSFGRGQRERLEASRGNIFCAGCRLSNTIDIGDFCTFNMNVLIGHDVEIQNYVSVMSTTVISGNVTIGDNVYIGSGALITNGKLHKKLTIEKDAFIGIGSVVLRRIREGHKVFGNPAKKI</sequence>
<reference evidence="5 6" key="1">
    <citation type="submission" date="2018-10" db="EMBL/GenBank/DDBJ databases">
        <title>Genomic Encyclopedia of Type Strains, Phase IV (KMG-IV): sequencing the most valuable type-strain genomes for metagenomic binning, comparative biology and taxonomic classification.</title>
        <authorList>
            <person name="Goeker M."/>
        </authorList>
    </citation>
    <scope>NUCLEOTIDE SEQUENCE [LARGE SCALE GENOMIC DNA]</scope>
    <source>
        <strain evidence="5 6">DSM 22008</strain>
    </source>
</reference>
<evidence type="ECO:0000313" key="5">
    <source>
        <dbReference type="EMBL" id="RKQ72209.1"/>
    </source>
</evidence>
<dbReference type="CDD" id="cd03360">
    <property type="entry name" value="LbH_AT_putative"/>
    <property type="match status" value="1"/>
</dbReference>
<dbReference type="RefSeq" id="WP_121100216.1">
    <property type="nucleotide sequence ID" value="NZ_RBII01000001.1"/>
</dbReference>
<dbReference type="Gene3D" id="2.160.10.10">
    <property type="entry name" value="Hexapeptide repeat proteins"/>
    <property type="match status" value="1"/>
</dbReference>
<feature type="binding site" evidence="3">
    <location>
        <position position="65"/>
    </location>
    <ligand>
        <name>substrate</name>
    </ligand>
</feature>
<feature type="site" description="Increases basicity of active site His" evidence="2">
    <location>
        <position position="135"/>
    </location>
</feature>
<dbReference type="AlphaFoldDB" id="A0A420WMJ7"/>
<dbReference type="InterPro" id="IPR041561">
    <property type="entry name" value="PglD_N"/>
</dbReference>
<dbReference type="Pfam" id="PF17836">
    <property type="entry name" value="PglD_N"/>
    <property type="match status" value="1"/>
</dbReference>
<dbReference type="InterPro" id="IPR050179">
    <property type="entry name" value="Trans_hexapeptide_repeat"/>
</dbReference>
<dbReference type="InterPro" id="IPR001451">
    <property type="entry name" value="Hexapep"/>
</dbReference>
<evidence type="ECO:0000256" key="3">
    <source>
        <dbReference type="PIRSR" id="PIRSR620019-2"/>
    </source>
</evidence>
<dbReference type="OrthoDB" id="9815592at2"/>
<proteinExistence type="inferred from homology"/>
<comment type="similarity">
    <text evidence="1">Belongs to the transferase hexapeptide repeat family.</text>
</comment>
<organism evidence="5 6">
    <name type="scientific">Litorimonas taeanensis</name>
    <dbReference type="NCBI Taxonomy" id="568099"/>
    <lineage>
        <taxon>Bacteria</taxon>
        <taxon>Pseudomonadati</taxon>
        <taxon>Pseudomonadota</taxon>
        <taxon>Alphaproteobacteria</taxon>
        <taxon>Maricaulales</taxon>
        <taxon>Robiginitomaculaceae</taxon>
    </lineage>
</organism>
<evidence type="ECO:0000313" key="6">
    <source>
        <dbReference type="Proteomes" id="UP000282211"/>
    </source>
</evidence>